<dbReference type="EC" id="2.5.1.54" evidence="8"/>
<keyword evidence="8" id="KW-0934">Plastid</keyword>
<dbReference type="AlphaFoldDB" id="A0AAV8TU33"/>
<name>A0AAV8TU33_9ROSI</name>
<dbReference type="GO" id="GO:0009073">
    <property type="term" value="P:aromatic amino acid family biosynthetic process"/>
    <property type="evidence" value="ECO:0007669"/>
    <property type="project" value="UniProtKB-KW"/>
</dbReference>
<keyword evidence="8" id="KW-0150">Chloroplast</keyword>
<dbReference type="Pfam" id="PF01474">
    <property type="entry name" value="DAHP_synth_2"/>
    <property type="match status" value="1"/>
</dbReference>
<keyword evidence="7" id="KW-0104">Cadmium</keyword>
<keyword evidence="11" id="KW-1185">Reference proteome</keyword>
<proteinExistence type="inferred from homology"/>
<evidence type="ECO:0000256" key="9">
    <source>
        <dbReference type="SAM" id="Phobius"/>
    </source>
</evidence>
<dbReference type="PANTHER" id="PTHR21337:SF24">
    <property type="entry name" value="PHOSPHO-2-DEHYDRO-3-DEOXYHEPTONATE ALDOLASE 1, CHLOROPLASTIC"/>
    <property type="match status" value="1"/>
</dbReference>
<evidence type="ECO:0000256" key="4">
    <source>
        <dbReference type="ARBA" id="ARBA00022679"/>
    </source>
</evidence>
<keyword evidence="9" id="KW-1133">Transmembrane helix</keyword>
<evidence type="ECO:0000256" key="2">
    <source>
        <dbReference type="ARBA" id="ARBA00008911"/>
    </source>
</evidence>
<comment type="similarity">
    <text evidence="2 8">Belongs to the class-II DAHP synthase family.</text>
</comment>
<keyword evidence="5 8" id="KW-0057">Aromatic amino acid biosynthesis</keyword>
<evidence type="ECO:0000256" key="6">
    <source>
        <dbReference type="ARBA" id="ARBA00047508"/>
    </source>
</evidence>
<dbReference type="Gene3D" id="3.20.20.70">
    <property type="entry name" value="Aldolase class I"/>
    <property type="match status" value="1"/>
</dbReference>
<dbReference type="GO" id="GO:0008652">
    <property type="term" value="P:amino acid biosynthetic process"/>
    <property type="evidence" value="ECO:0007669"/>
    <property type="project" value="UniProtKB-KW"/>
</dbReference>
<comment type="cofactor">
    <cofactor evidence="7">
        <name>Mn(2+)</name>
        <dbReference type="ChEBI" id="CHEBI:29035"/>
    </cofactor>
    <cofactor evidence="7">
        <name>Co(2+)</name>
        <dbReference type="ChEBI" id="CHEBI:48828"/>
    </cofactor>
    <cofactor evidence="7">
        <name>Cd(2+)</name>
        <dbReference type="ChEBI" id="CHEBI:48775"/>
    </cofactor>
    <text evidence="7">Binds 1 divalent cation per subunit. The enzyme is active with manganese, cobalt or cadmium ions.</text>
</comment>
<keyword evidence="3 8" id="KW-0028">Amino-acid biosynthesis</keyword>
<feature type="transmembrane region" description="Helical" evidence="9">
    <location>
        <begin position="30"/>
        <end position="57"/>
    </location>
</feature>
<sequence length="68" mass="7637">MGNAFLLQDGDCAESLKEFSGKNIRDTFRILLQMSVVLMFGGQMSVIKAGIMVGQFAKPRILLRRKME</sequence>
<keyword evidence="4 8" id="KW-0808">Transferase</keyword>
<gene>
    <name evidence="10" type="ORF">K2173_005202</name>
</gene>
<keyword evidence="8" id="KW-0809">Transit peptide</keyword>
<comment type="pathway">
    <text evidence="1 8">Metabolic intermediate biosynthesis; chorismate biosynthesis; chorismate from D-erythrose 4-phosphate and phosphoenolpyruvate: step 1/7.</text>
</comment>
<evidence type="ECO:0000256" key="5">
    <source>
        <dbReference type="ARBA" id="ARBA00023141"/>
    </source>
</evidence>
<dbReference type="InterPro" id="IPR002480">
    <property type="entry name" value="DAHP_synth_2"/>
</dbReference>
<comment type="caution">
    <text evidence="10">The sequence shown here is derived from an EMBL/GenBank/DDBJ whole genome shotgun (WGS) entry which is preliminary data.</text>
</comment>
<organism evidence="10 11">
    <name type="scientific">Erythroxylum novogranatense</name>
    <dbReference type="NCBI Taxonomy" id="1862640"/>
    <lineage>
        <taxon>Eukaryota</taxon>
        <taxon>Viridiplantae</taxon>
        <taxon>Streptophyta</taxon>
        <taxon>Embryophyta</taxon>
        <taxon>Tracheophyta</taxon>
        <taxon>Spermatophyta</taxon>
        <taxon>Magnoliopsida</taxon>
        <taxon>eudicotyledons</taxon>
        <taxon>Gunneridae</taxon>
        <taxon>Pentapetalae</taxon>
        <taxon>rosids</taxon>
        <taxon>fabids</taxon>
        <taxon>Malpighiales</taxon>
        <taxon>Erythroxylaceae</taxon>
        <taxon>Erythroxylum</taxon>
    </lineage>
</organism>
<dbReference type="PANTHER" id="PTHR21337">
    <property type="entry name" value="PHOSPHO-2-DEHYDRO-3-DEOXYHEPTONATE ALDOLASE 1, 2"/>
    <property type="match status" value="1"/>
</dbReference>
<keyword evidence="9" id="KW-0472">Membrane</keyword>
<evidence type="ECO:0000313" key="10">
    <source>
        <dbReference type="EMBL" id="KAJ8769599.1"/>
    </source>
</evidence>
<evidence type="ECO:0000256" key="3">
    <source>
        <dbReference type="ARBA" id="ARBA00022605"/>
    </source>
</evidence>
<evidence type="ECO:0000256" key="8">
    <source>
        <dbReference type="RuleBase" id="RU363071"/>
    </source>
</evidence>
<evidence type="ECO:0000256" key="1">
    <source>
        <dbReference type="ARBA" id="ARBA00004688"/>
    </source>
</evidence>
<dbReference type="GO" id="GO:0009507">
    <property type="term" value="C:chloroplast"/>
    <property type="evidence" value="ECO:0007669"/>
    <property type="project" value="UniProtKB-SubCell"/>
</dbReference>
<keyword evidence="9" id="KW-0812">Transmembrane</keyword>
<evidence type="ECO:0000313" key="11">
    <source>
        <dbReference type="Proteomes" id="UP001159364"/>
    </source>
</evidence>
<keyword evidence="7" id="KW-0464">Manganese</keyword>
<protein>
    <recommendedName>
        <fullName evidence="8">Phospho-2-dehydro-3-deoxyheptonate aldolase</fullName>
        <ecNumber evidence="8">2.5.1.54</ecNumber>
    </recommendedName>
</protein>
<dbReference type="Proteomes" id="UP001159364">
    <property type="component" value="Linkage Group LG03"/>
</dbReference>
<dbReference type="GO" id="GO:0003849">
    <property type="term" value="F:3-deoxy-7-phosphoheptulonate synthase activity"/>
    <property type="evidence" value="ECO:0007669"/>
    <property type="project" value="UniProtKB-EC"/>
</dbReference>
<feature type="binding site" evidence="7">
    <location>
        <position position="12"/>
    </location>
    <ligand>
        <name>Mn(2+)</name>
        <dbReference type="ChEBI" id="CHEBI:29035"/>
    </ligand>
</feature>
<comment type="catalytic activity">
    <reaction evidence="6 8">
        <text>D-erythrose 4-phosphate + phosphoenolpyruvate + H2O = 7-phospho-2-dehydro-3-deoxy-D-arabino-heptonate + phosphate</text>
        <dbReference type="Rhea" id="RHEA:14717"/>
        <dbReference type="ChEBI" id="CHEBI:15377"/>
        <dbReference type="ChEBI" id="CHEBI:16897"/>
        <dbReference type="ChEBI" id="CHEBI:43474"/>
        <dbReference type="ChEBI" id="CHEBI:58394"/>
        <dbReference type="ChEBI" id="CHEBI:58702"/>
        <dbReference type="EC" id="2.5.1.54"/>
    </reaction>
</comment>
<reference evidence="10 11" key="1">
    <citation type="submission" date="2021-09" db="EMBL/GenBank/DDBJ databases">
        <title>Genomic insights and catalytic innovation underlie evolution of tropane alkaloids biosynthesis.</title>
        <authorList>
            <person name="Wang Y.-J."/>
            <person name="Tian T."/>
            <person name="Huang J.-P."/>
            <person name="Huang S.-X."/>
        </authorList>
    </citation>
    <scope>NUCLEOTIDE SEQUENCE [LARGE SCALE GENOMIC DNA]</scope>
    <source>
        <strain evidence="10">KIB-2018</strain>
        <tissue evidence="10">Leaf</tissue>
    </source>
</reference>
<comment type="subcellular location">
    <subcellularLocation>
        <location evidence="8">Plastid</location>
        <location evidence="8">Chloroplast</location>
    </subcellularLocation>
</comment>
<accession>A0AAV8TU33</accession>
<dbReference type="SUPFAM" id="SSF51569">
    <property type="entry name" value="Aldolase"/>
    <property type="match status" value="1"/>
</dbReference>
<evidence type="ECO:0000256" key="7">
    <source>
        <dbReference type="PIRSR" id="PIRSR602480-1"/>
    </source>
</evidence>
<dbReference type="InterPro" id="IPR013785">
    <property type="entry name" value="Aldolase_TIM"/>
</dbReference>
<dbReference type="EMBL" id="JAIWQS010000003">
    <property type="protein sequence ID" value="KAJ8769599.1"/>
    <property type="molecule type" value="Genomic_DNA"/>
</dbReference>
<keyword evidence="7" id="KW-0170">Cobalt</keyword>